<dbReference type="Proteomes" id="UP000640485">
    <property type="component" value="Unassembled WGS sequence"/>
</dbReference>
<accession>A0A934SCF9</accession>
<dbReference type="InterPro" id="IPR032789">
    <property type="entry name" value="T2SS-T3SS_pil_N"/>
</dbReference>
<feature type="signal peptide" evidence="2">
    <location>
        <begin position="1"/>
        <end position="28"/>
    </location>
</feature>
<comment type="similarity">
    <text evidence="1">Belongs to the bacterial secretin family.</text>
</comment>
<feature type="domain" description="Type II/III secretion system secretin-like" evidence="3">
    <location>
        <begin position="242"/>
        <end position="396"/>
    </location>
</feature>
<dbReference type="PANTHER" id="PTHR30332:SF17">
    <property type="entry name" value="TYPE IV PILIATION SYSTEM PROTEIN DR_0774-RELATED"/>
    <property type="match status" value="1"/>
</dbReference>
<dbReference type="GO" id="GO:0009306">
    <property type="term" value="P:protein secretion"/>
    <property type="evidence" value="ECO:0007669"/>
    <property type="project" value="InterPro"/>
</dbReference>
<feature type="chain" id="PRO_5037530510" evidence="2">
    <location>
        <begin position="29"/>
        <end position="420"/>
    </location>
</feature>
<dbReference type="EMBL" id="JAEPRQ010000001">
    <property type="protein sequence ID" value="MBK4214331.1"/>
    <property type="molecule type" value="Genomic_DNA"/>
</dbReference>
<name>A0A934SCF9_9RHOB</name>
<evidence type="ECO:0000259" key="4">
    <source>
        <dbReference type="Pfam" id="PF13629"/>
    </source>
</evidence>
<dbReference type="Pfam" id="PF13629">
    <property type="entry name" value="T2SS-T3SS_pil_N"/>
    <property type="match status" value="1"/>
</dbReference>
<evidence type="ECO:0000313" key="6">
    <source>
        <dbReference type="Proteomes" id="UP000640485"/>
    </source>
</evidence>
<organism evidence="5 6">
    <name type="scientific">Paracoccus caeni</name>
    <dbReference type="NCBI Taxonomy" id="657651"/>
    <lineage>
        <taxon>Bacteria</taxon>
        <taxon>Pseudomonadati</taxon>
        <taxon>Pseudomonadota</taxon>
        <taxon>Alphaproteobacteria</taxon>
        <taxon>Rhodobacterales</taxon>
        <taxon>Paracoccaceae</taxon>
        <taxon>Paracoccus</taxon>
    </lineage>
</organism>
<dbReference type="Pfam" id="PF00263">
    <property type="entry name" value="Secretin"/>
    <property type="match status" value="1"/>
</dbReference>
<feature type="domain" description="Pilus formation protein N-terminal" evidence="4">
    <location>
        <begin position="37"/>
        <end position="106"/>
    </location>
</feature>
<proteinExistence type="inferred from homology"/>
<evidence type="ECO:0000313" key="5">
    <source>
        <dbReference type="EMBL" id="MBK4214331.1"/>
    </source>
</evidence>
<dbReference type="InterPro" id="IPR050810">
    <property type="entry name" value="Bact_Secretion_Sys_Channel"/>
</dbReference>
<dbReference type="AlphaFoldDB" id="A0A934SCF9"/>
<keyword evidence="2" id="KW-0732">Signal</keyword>
<reference evidence="5" key="1">
    <citation type="submission" date="2021-01" db="EMBL/GenBank/DDBJ databases">
        <title>Paracoccus amoyensis sp. nov., isolated from the surface seawater along the coast of Xiamen Island, China.</title>
        <authorList>
            <person name="Lyu L."/>
        </authorList>
    </citation>
    <scope>NUCLEOTIDE SEQUENCE</scope>
    <source>
        <strain evidence="5">MJ17</strain>
    </source>
</reference>
<gene>
    <name evidence="5" type="ORF">JJJ17_00180</name>
</gene>
<comment type="caution">
    <text evidence="5">The sequence shown here is derived from an EMBL/GenBank/DDBJ whole genome shotgun (WGS) entry which is preliminary data.</text>
</comment>
<sequence length="420" mass="44261">MKKFLTQISARSSRLAVTGFVAALIAGAFTTASDAQSTRIYLSEGDGRRIELPEDTATVYIANPMIADAQAISPTAIYLTGYTSGRTSVIITSENSDVSAEYEVEVMPASGGAEALLPSETGVRRKEGIAIISGEVNDIQGTRGVTASERSFGRQGVITRDETTYGGGTQISLRVRFVEASRSELRRMGVDLAALGASAGGPLRVVTGGNPTGFLGGAAANSPAIGGRITSGSFTIDTVINALEERGAVQILSEPTLTTVSGRRASFRAGGEIGYPINQGDGVISAAFRQYGVSIEFLPTLLPNGRIAMEVQPEVSFLNNDNQVSVDGFTVPGLSVRRADTTVEVGSGQTFMIAGLYEQFSENGRRGTPGMSGLFGRSNNVRQERELLIFITPYIAEASNVSAPPVARRPVRNTVGFITR</sequence>
<evidence type="ECO:0000256" key="1">
    <source>
        <dbReference type="RuleBase" id="RU004003"/>
    </source>
</evidence>
<evidence type="ECO:0000256" key="2">
    <source>
        <dbReference type="SAM" id="SignalP"/>
    </source>
</evidence>
<dbReference type="GO" id="GO:0015627">
    <property type="term" value="C:type II protein secretion system complex"/>
    <property type="evidence" value="ECO:0007669"/>
    <property type="project" value="TreeGrafter"/>
</dbReference>
<protein>
    <submittedName>
        <fullName evidence="5">Pilus assembly protein N-terminal domain-containing protein</fullName>
    </submittedName>
</protein>
<keyword evidence="6" id="KW-1185">Reference proteome</keyword>
<dbReference type="InterPro" id="IPR004846">
    <property type="entry name" value="T2SS/T3SS_dom"/>
</dbReference>
<evidence type="ECO:0000259" key="3">
    <source>
        <dbReference type="Pfam" id="PF00263"/>
    </source>
</evidence>
<dbReference type="PANTHER" id="PTHR30332">
    <property type="entry name" value="PROBABLE GENERAL SECRETION PATHWAY PROTEIN D"/>
    <property type="match status" value="1"/>
</dbReference>